<dbReference type="AlphaFoldDB" id="A0A1U9KF82"/>
<dbReference type="InterPro" id="IPR005586">
    <property type="entry name" value="ABC_trans_aux"/>
</dbReference>
<dbReference type="EMBL" id="CP014692">
    <property type="protein sequence ID" value="AQS84460.1"/>
    <property type="molecule type" value="Genomic_DNA"/>
</dbReference>
<feature type="signal peptide" evidence="1">
    <location>
        <begin position="1"/>
        <end position="32"/>
    </location>
</feature>
<gene>
    <name evidence="3" type="ORF">A0U92_06365</name>
</gene>
<dbReference type="RefSeq" id="WP_077812504.1">
    <property type="nucleotide sequence ID" value="NZ_CP014692.1"/>
</dbReference>
<name>A0A1U9KF82_ACEAC</name>
<evidence type="ECO:0000313" key="3">
    <source>
        <dbReference type="EMBL" id="AQS84460.1"/>
    </source>
</evidence>
<dbReference type="Gene3D" id="3.40.50.10610">
    <property type="entry name" value="ABC-type transport auxiliary lipoprotein component"/>
    <property type="match status" value="1"/>
</dbReference>
<sequence>MEKKNLTTSTGSFSRLGGACLLLGLASVTLTACSSSDPGLYTLQPVAASTSQVASFSGLTTPTLVEIRKPTIPETLDRDRIVLDDGGYKLDVSKNDSWSAPLSAQIPHVLAADLRQRLPGTNFFVQDDATSTEPQAFVELVVTRFSRDSSGNAVVEAQASVHRADVDSALWTRRSIHLVMPAASGTEGLVSALSALIGQGADQIATDIRSLPPAPSNCDR</sequence>
<keyword evidence="4" id="KW-1185">Reference proteome</keyword>
<feature type="chain" id="PRO_5012730632" description="ABC-type transport auxiliary lipoprotein component domain-containing protein" evidence="1">
    <location>
        <begin position="33"/>
        <end position="220"/>
    </location>
</feature>
<dbReference type="Proteomes" id="UP000188937">
    <property type="component" value="Chromosome"/>
</dbReference>
<accession>A0A1U9KF82</accession>
<dbReference type="STRING" id="435.A0U92_06365"/>
<dbReference type="KEGG" id="aace:A0U92_06365"/>
<organism evidence="3 4">
    <name type="scientific">Acetobacter aceti</name>
    <dbReference type="NCBI Taxonomy" id="435"/>
    <lineage>
        <taxon>Bacteria</taxon>
        <taxon>Pseudomonadati</taxon>
        <taxon>Pseudomonadota</taxon>
        <taxon>Alphaproteobacteria</taxon>
        <taxon>Acetobacterales</taxon>
        <taxon>Acetobacteraceae</taxon>
        <taxon>Acetobacter</taxon>
        <taxon>Acetobacter subgen. Acetobacter</taxon>
    </lineage>
</organism>
<evidence type="ECO:0000256" key="1">
    <source>
        <dbReference type="SAM" id="SignalP"/>
    </source>
</evidence>
<keyword evidence="1" id="KW-0732">Signal</keyword>
<protein>
    <recommendedName>
        <fullName evidence="2">ABC-type transport auxiliary lipoprotein component domain-containing protein</fullName>
    </recommendedName>
</protein>
<reference evidence="3 4" key="1">
    <citation type="submission" date="2016-03" db="EMBL/GenBank/DDBJ databases">
        <title>Acetic acid bacteria sequencing.</title>
        <authorList>
            <person name="Brandt J."/>
            <person name="Jakob F."/>
            <person name="Vogel R.F."/>
        </authorList>
    </citation>
    <scope>NUCLEOTIDE SEQUENCE [LARGE SCALE GENOMIC DNA]</scope>
    <source>
        <strain evidence="3 4">TMW2.1153</strain>
    </source>
</reference>
<dbReference type="Pfam" id="PF03886">
    <property type="entry name" value="ABC_trans_aux"/>
    <property type="match status" value="1"/>
</dbReference>
<evidence type="ECO:0000313" key="4">
    <source>
        <dbReference type="Proteomes" id="UP000188937"/>
    </source>
</evidence>
<dbReference type="OrthoDB" id="7064073at2"/>
<feature type="domain" description="ABC-type transport auxiliary lipoprotein component" evidence="2">
    <location>
        <begin position="41"/>
        <end position="205"/>
    </location>
</feature>
<dbReference type="SUPFAM" id="SSF159594">
    <property type="entry name" value="XCC0632-like"/>
    <property type="match status" value="1"/>
</dbReference>
<proteinExistence type="predicted"/>
<dbReference type="PROSITE" id="PS51257">
    <property type="entry name" value="PROKAR_LIPOPROTEIN"/>
    <property type="match status" value="1"/>
</dbReference>
<evidence type="ECO:0000259" key="2">
    <source>
        <dbReference type="Pfam" id="PF03886"/>
    </source>
</evidence>